<comment type="caution">
    <text evidence="1">The sequence shown here is derived from an EMBL/GenBank/DDBJ whole genome shotgun (WGS) entry which is preliminary data.</text>
</comment>
<dbReference type="Proteomes" id="UP000035009">
    <property type="component" value="Unassembled WGS sequence"/>
</dbReference>
<dbReference type="EMBL" id="BAOP01000024">
    <property type="protein sequence ID" value="GAC80904.1"/>
    <property type="molecule type" value="Genomic_DNA"/>
</dbReference>
<dbReference type="OrthoDB" id="4375366at2"/>
<evidence type="ECO:0000313" key="2">
    <source>
        <dbReference type="Proteomes" id="UP000035009"/>
    </source>
</evidence>
<proteinExistence type="predicted"/>
<protein>
    <submittedName>
        <fullName evidence="1">Uncharacterized protein</fullName>
    </submittedName>
</protein>
<keyword evidence="2" id="KW-1185">Reference proteome</keyword>
<gene>
    <name evidence="1" type="ORF">GM1_024_00230</name>
</gene>
<dbReference type="RefSeq" id="WP_008380248.1">
    <property type="nucleotide sequence ID" value="NZ_BAOP01000024.1"/>
</dbReference>
<sequence length="242" mass="25933">MIDSDTFDPADTALVTLGSPLGGRIRTWDDQRPQTWTIVDPGLFDGLPGTGAILTDPIAQGRYRDAAVLDRENNLLCVETTTPVSRLGGVIAGHEHIALVPVPDPVRPSGDQAASLWVEFERILVTALEHAFERGELLIVSGPSADGPSVMLGAMTRHLRRALILSATPAPSAPMWPDARQGEEDRTSIVSDSCTDALREAAVRTTVALDSWEVEPLDAVITYVVPIEALAVELPWTAEDAA</sequence>
<name>M3VGG9_GORML</name>
<organism evidence="1 2">
    <name type="scientific">Gordonia malaquae NBRC 108250</name>
    <dbReference type="NCBI Taxonomy" id="1223542"/>
    <lineage>
        <taxon>Bacteria</taxon>
        <taxon>Bacillati</taxon>
        <taxon>Actinomycetota</taxon>
        <taxon>Actinomycetes</taxon>
        <taxon>Mycobacteriales</taxon>
        <taxon>Gordoniaceae</taxon>
        <taxon>Gordonia</taxon>
    </lineage>
</organism>
<reference evidence="1 2" key="1">
    <citation type="submission" date="2013-02" db="EMBL/GenBank/DDBJ databases">
        <title>Whole genome shotgun sequence of Gordonia malaquae NBRC 108250.</title>
        <authorList>
            <person name="Yoshida I."/>
            <person name="Hosoyama A."/>
            <person name="Tsuchikane K."/>
            <person name="Ando Y."/>
            <person name="Baba S."/>
            <person name="Ohji S."/>
            <person name="Hamada M."/>
            <person name="Tamura T."/>
            <person name="Yamazoe A."/>
            <person name="Yamazaki S."/>
            <person name="Fujita N."/>
        </authorList>
    </citation>
    <scope>NUCLEOTIDE SEQUENCE [LARGE SCALE GENOMIC DNA]</scope>
    <source>
        <strain evidence="1 2">NBRC 108250</strain>
    </source>
</reference>
<dbReference type="STRING" id="410332.SAMN04488550_2998"/>
<evidence type="ECO:0000313" key="1">
    <source>
        <dbReference type="EMBL" id="GAC80904.1"/>
    </source>
</evidence>
<dbReference type="AlphaFoldDB" id="M3VGG9"/>
<dbReference type="eggNOG" id="ENOG5031VZ7">
    <property type="taxonomic scope" value="Bacteria"/>
</dbReference>
<accession>M3VGG9</accession>